<protein>
    <submittedName>
        <fullName evidence="1">Uncharacterized protein</fullName>
    </submittedName>
</protein>
<accession>A0A120FF16</accession>
<dbReference type="RefSeq" id="WP_062374728.1">
    <property type="nucleotide sequence ID" value="NZ_LNCD01000137.1"/>
</dbReference>
<dbReference type="AlphaFoldDB" id="A0A120FF16"/>
<evidence type="ECO:0000313" key="2">
    <source>
        <dbReference type="Proteomes" id="UP000068164"/>
    </source>
</evidence>
<name>A0A120FF16_9HYPH</name>
<dbReference type="OrthoDB" id="8369924at2"/>
<dbReference type="InterPro" id="IPR009679">
    <property type="entry name" value="Phage_186_CII-like"/>
</dbReference>
<keyword evidence="2" id="KW-1185">Reference proteome</keyword>
<dbReference type="Pfam" id="PF06892">
    <property type="entry name" value="Phage_CP76"/>
    <property type="match status" value="1"/>
</dbReference>
<dbReference type="EMBL" id="LNCD01000137">
    <property type="protein sequence ID" value="KWV42109.1"/>
    <property type="molecule type" value="Genomic_DNA"/>
</dbReference>
<gene>
    <name evidence="1" type="ORF">AS026_21095</name>
</gene>
<reference evidence="1 2" key="1">
    <citation type="submission" date="2015-11" db="EMBL/GenBank/DDBJ databases">
        <title>Draft Genome Sequence of the Strain BR 10423 (Rhizobium sp.) isolated from nodules of Mimosa pudica.</title>
        <authorList>
            <person name="Barauna A.C."/>
            <person name="Zilli J.E."/>
            <person name="Simoes-Araujo J.L."/>
            <person name="Reis V.M."/>
            <person name="James E.K."/>
            <person name="Reis F.B.Jr."/>
            <person name="Rouws L.F."/>
            <person name="Passos S.R."/>
            <person name="Gois S.R."/>
        </authorList>
    </citation>
    <scope>NUCLEOTIDE SEQUENCE [LARGE SCALE GENOMIC DNA]</scope>
    <source>
        <strain evidence="1 2">BR10423</strain>
    </source>
</reference>
<dbReference type="Proteomes" id="UP000068164">
    <property type="component" value="Unassembled WGS sequence"/>
</dbReference>
<dbReference type="GO" id="GO:0003677">
    <property type="term" value="F:DNA binding"/>
    <property type="evidence" value="ECO:0007669"/>
    <property type="project" value="InterPro"/>
</dbReference>
<evidence type="ECO:0000313" key="1">
    <source>
        <dbReference type="EMBL" id="KWV42109.1"/>
    </source>
</evidence>
<comment type="caution">
    <text evidence="1">The sequence shown here is derived from an EMBL/GenBank/DDBJ whole genome shotgun (WGS) entry which is preliminary data.</text>
</comment>
<sequence length="155" mass="16725">MRTISEVETRSIKSATDAAYTLGGGVTAFPALTRVNVSTLSKYASFNDEFADSVIPCDVAVEADRRAKSPVITSAMARALGFRLVPDEERPADPSPITEMDAIRVMSEASDVLKAITEAREDGRVDALERKRIAKELRELIRAAEGALAKVEGGR</sequence>
<proteinExistence type="predicted"/>
<organism evidence="1 2">
    <name type="scientific">Rhizobium altiplani</name>
    <dbReference type="NCBI Taxonomy" id="1864509"/>
    <lineage>
        <taxon>Bacteria</taxon>
        <taxon>Pseudomonadati</taxon>
        <taxon>Pseudomonadota</taxon>
        <taxon>Alphaproteobacteria</taxon>
        <taxon>Hyphomicrobiales</taxon>
        <taxon>Rhizobiaceae</taxon>
        <taxon>Rhizobium/Agrobacterium group</taxon>
        <taxon>Rhizobium</taxon>
    </lineage>
</organism>